<dbReference type="InterPro" id="IPR002901">
    <property type="entry name" value="MGlyc_endo_b_GlcNAc-like_dom"/>
</dbReference>
<keyword evidence="3" id="KW-1185">Reference proteome</keyword>
<reference evidence="2 3" key="1">
    <citation type="submission" date="2018-03" db="EMBL/GenBank/DDBJ databases">
        <title>Genomic Encyclopedia of Archaeal and Bacterial Type Strains, Phase II (KMG-II): from individual species to whole genera.</title>
        <authorList>
            <person name="Goeker M."/>
        </authorList>
    </citation>
    <scope>NUCLEOTIDE SEQUENCE [LARGE SCALE GENOMIC DNA]</scope>
    <source>
        <strain evidence="2 3">DSM 44720</strain>
    </source>
</reference>
<accession>A0A2T0SPK4</accession>
<feature type="domain" description="Mannosyl-glycoprotein endo-beta-N-acetylglucosamidase-like" evidence="1">
    <location>
        <begin position="39"/>
        <end position="167"/>
    </location>
</feature>
<organism evidence="2 3">
    <name type="scientific">Umezawaea tangerina</name>
    <dbReference type="NCBI Taxonomy" id="84725"/>
    <lineage>
        <taxon>Bacteria</taxon>
        <taxon>Bacillati</taxon>
        <taxon>Actinomycetota</taxon>
        <taxon>Actinomycetes</taxon>
        <taxon>Pseudonocardiales</taxon>
        <taxon>Pseudonocardiaceae</taxon>
        <taxon>Umezawaea</taxon>
    </lineage>
</organism>
<dbReference type="Gene3D" id="1.10.530.10">
    <property type="match status" value="1"/>
</dbReference>
<dbReference type="Proteomes" id="UP000239494">
    <property type="component" value="Unassembled WGS sequence"/>
</dbReference>
<evidence type="ECO:0000313" key="3">
    <source>
        <dbReference type="Proteomes" id="UP000239494"/>
    </source>
</evidence>
<comment type="caution">
    <text evidence="2">The sequence shown here is derived from an EMBL/GenBank/DDBJ whole genome shotgun (WGS) entry which is preliminary data.</text>
</comment>
<dbReference type="GO" id="GO:0004040">
    <property type="term" value="F:amidase activity"/>
    <property type="evidence" value="ECO:0007669"/>
    <property type="project" value="InterPro"/>
</dbReference>
<sequence>MRILGPSPVGVTLATVKALLPALGATPRFVNEMAGPLWTAAEKYAVYPPGVLAQAFKETKGGAYGGQVKPEHCNTAGLKLRYPGLYPETSGDQPQAHAQFPSWEVGAEAHVQHLRAYTGCLVTGHLNVDPRWVFVVGKYRIETFEELGGKWAPSPSYGTELVAIANQLIGA</sequence>
<dbReference type="EMBL" id="PVTF01000014">
    <property type="protein sequence ID" value="PRY35340.1"/>
    <property type="molecule type" value="Genomic_DNA"/>
</dbReference>
<dbReference type="RefSeq" id="WP_106193864.1">
    <property type="nucleotide sequence ID" value="NZ_PVTF01000014.1"/>
</dbReference>
<name>A0A2T0SPK4_9PSEU</name>
<dbReference type="OrthoDB" id="514320at2"/>
<proteinExistence type="predicted"/>
<gene>
    <name evidence="2" type="ORF">CLV43_114258</name>
</gene>
<keyword evidence="2" id="KW-0378">Hydrolase</keyword>
<evidence type="ECO:0000259" key="1">
    <source>
        <dbReference type="Pfam" id="PF01832"/>
    </source>
</evidence>
<dbReference type="Pfam" id="PF01832">
    <property type="entry name" value="Glucosaminidase"/>
    <property type="match status" value="1"/>
</dbReference>
<dbReference type="AlphaFoldDB" id="A0A2T0SPK4"/>
<evidence type="ECO:0000313" key="2">
    <source>
        <dbReference type="EMBL" id="PRY35340.1"/>
    </source>
</evidence>
<protein>
    <submittedName>
        <fullName evidence="2">Flagellum-specific peptidoglycan hydrolase FlgJ</fullName>
    </submittedName>
</protein>